<comment type="caution">
    <text evidence="1">The sequence shown here is derived from an EMBL/GenBank/DDBJ whole genome shotgun (WGS) entry which is preliminary data.</text>
</comment>
<protein>
    <recommendedName>
        <fullName evidence="3">DUF4439 domain-containing protein</fullName>
    </recommendedName>
</protein>
<proteinExistence type="predicted"/>
<name>A0ABS4TWP1_9PSEU</name>
<keyword evidence="2" id="KW-1185">Reference proteome</keyword>
<dbReference type="Proteomes" id="UP001519332">
    <property type="component" value="Unassembled WGS sequence"/>
</dbReference>
<dbReference type="EMBL" id="JAGINW010000001">
    <property type="protein sequence ID" value="MBP2328815.1"/>
    <property type="molecule type" value="Genomic_DNA"/>
</dbReference>
<evidence type="ECO:0008006" key="3">
    <source>
        <dbReference type="Google" id="ProtNLM"/>
    </source>
</evidence>
<organism evidence="1 2">
    <name type="scientific">Kibdelosporangium banguiense</name>
    <dbReference type="NCBI Taxonomy" id="1365924"/>
    <lineage>
        <taxon>Bacteria</taxon>
        <taxon>Bacillati</taxon>
        <taxon>Actinomycetota</taxon>
        <taxon>Actinomycetes</taxon>
        <taxon>Pseudonocardiales</taxon>
        <taxon>Pseudonocardiaceae</taxon>
        <taxon>Kibdelosporangium</taxon>
    </lineage>
</organism>
<evidence type="ECO:0000313" key="1">
    <source>
        <dbReference type="EMBL" id="MBP2328815.1"/>
    </source>
</evidence>
<evidence type="ECO:0000313" key="2">
    <source>
        <dbReference type="Proteomes" id="UP001519332"/>
    </source>
</evidence>
<gene>
    <name evidence="1" type="ORF">JOF56_009200</name>
</gene>
<sequence>MAASPLASAQGDHLLAARMVGFADSAFAAIGLVPDPDDAEELSTARAAAVDALGDARFTETCAKGAALADTEVFGLTWTDAPGR</sequence>
<accession>A0ABS4TWP1</accession>
<reference evidence="1 2" key="1">
    <citation type="submission" date="2021-03" db="EMBL/GenBank/DDBJ databases">
        <title>Sequencing the genomes of 1000 actinobacteria strains.</title>
        <authorList>
            <person name="Klenk H.-P."/>
        </authorList>
    </citation>
    <scope>NUCLEOTIDE SEQUENCE [LARGE SCALE GENOMIC DNA]</scope>
    <source>
        <strain evidence="1 2">DSM 46670</strain>
    </source>
</reference>
<dbReference type="RefSeq" id="WP_209645733.1">
    <property type="nucleotide sequence ID" value="NZ_JAGINW010000001.1"/>
</dbReference>